<dbReference type="Proteomes" id="UP000178510">
    <property type="component" value="Unassembled WGS sequence"/>
</dbReference>
<dbReference type="PANTHER" id="PTHR40048:SF1">
    <property type="entry name" value="RHAMNOSYL O-METHYLTRANSFERASE"/>
    <property type="match status" value="1"/>
</dbReference>
<dbReference type="SUPFAM" id="SSF53335">
    <property type="entry name" value="S-adenosyl-L-methionine-dependent methyltransferases"/>
    <property type="match status" value="1"/>
</dbReference>
<dbReference type="AlphaFoldDB" id="A0A1G2KUT4"/>
<sequence length="268" mass="30433">MNNDALWEVKKIVIDEEADEMILGKDGRRIPLYSPEGFKILSALWLKVGWDQKHMYSFSWFGRPIIQIPEDCFRVQEVIYEIKPDVILETGIAHGGSLIFYASLCKAMGHGRVIGIDIEIRPHNRTALEAHELFPFITMIEGDSSAHEVREQAGRLIRPGEKVMVILDAGHTYAHVMKELELYSTLVSPGSYIVATDGSRAVLGNTPRAKKQYADTPSWKENNPLNALQDFVKTHPDFAIVEPKFPFNESPIDFRITHWPSAFIKRMA</sequence>
<accession>A0A1G2KUT4</accession>
<evidence type="ECO:0000256" key="1">
    <source>
        <dbReference type="ARBA" id="ARBA00022603"/>
    </source>
</evidence>
<dbReference type="Gene3D" id="3.40.50.150">
    <property type="entry name" value="Vaccinia Virus protein VP39"/>
    <property type="match status" value="1"/>
</dbReference>
<dbReference type="PANTHER" id="PTHR40048">
    <property type="entry name" value="RHAMNOSYL O-METHYLTRANSFERASE"/>
    <property type="match status" value="1"/>
</dbReference>
<evidence type="ECO:0000313" key="3">
    <source>
        <dbReference type="EMBL" id="OHA02934.1"/>
    </source>
</evidence>
<dbReference type="GO" id="GO:0008610">
    <property type="term" value="P:lipid biosynthetic process"/>
    <property type="evidence" value="ECO:0007669"/>
    <property type="project" value="InterPro"/>
</dbReference>
<keyword evidence="2" id="KW-0808">Transferase</keyword>
<dbReference type="GO" id="GO:0071770">
    <property type="term" value="P:DIM/DIP cell wall layer assembly"/>
    <property type="evidence" value="ECO:0007669"/>
    <property type="project" value="TreeGrafter"/>
</dbReference>
<dbReference type="InterPro" id="IPR029063">
    <property type="entry name" value="SAM-dependent_MTases_sf"/>
</dbReference>
<protein>
    <submittedName>
        <fullName evidence="3">Hydroxylase</fullName>
    </submittedName>
</protein>
<dbReference type="InterPro" id="IPR007072">
    <property type="entry name" value="RNMT_CmcI"/>
</dbReference>
<evidence type="ECO:0000256" key="2">
    <source>
        <dbReference type="ARBA" id="ARBA00022679"/>
    </source>
</evidence>
<dbReference type="Pfam" id="PF04989">
    <property type="entry name" value="RMNT_CmcI"/>
    <property type="match status" value="1"/>
</dbReference>
<dbReference type="EMBL" id="MHQM01000035">
    <property type="protein sequence ID" value="OHA02934.1"/>
    <property type="molecule type" value="Genomic_DNA"/>
</dbReference>
<dbReference type="GO" id="GO:0005886">
    <property type="term" value="C:plasma membrane"/>
    <property type="evidence" value="ECO:0007669"/>
    <property type="project" value="TreeGrafter"/>
</dbReference>
<dbReference type="STRING" id="1802274.A3J58_00065"/>
<evidence type="ECO:0000313" key="4">
    <source>
        <dbReference type="Proteomes" id="UP000178510"/>
    </source>
</evidence>
<organism evidence="3 4">
    <name type="scientific">Candidatus Sungbacteria bacterium RIFCSPHIGHO2_02_FULL_52_23</name>
    <dbReference type="NCBI Taxonomy" id="1802274"/>
    <lineage>
        <taxon>Bacteria</taxon>
        <taxon>Candidatus Sungiibacteriota</taxon>
    </lineage>
</organism>
<reference evidence="3 4" key="1">
    <citation type="journal article" date="2016" name="Nat. Commun.">
        <title>Thousands of microbial genomes shed light on interconnected biogeochemical processes in an aquifer system.</title>
        <authorList>
            <person name="Anantharaman K."/>
            <person name="Brown C.T."/>
            <person name="Hug L.A."/>
            <person name="Sharon I."/>
            <person name="Castelle C.J."/>
            <person name="Probst A.J."/>
            <person name="Thomas B.C."/>
            <person name="Singh A."/>
            <person name="Wilkins M.J."/>
            <person name="Karaoz U."/>
            <person name="Brodie E.L."/>
            <person name="Williams K.H."/>
            <person name="Hubbard S.S."/>
            <person name="Banfield J.F."/>
        </authorList>
    </citation>
    <scope>NUCLEOTIDE SEQUENCE [LARGE SCALE GENOMIC DNA]</scope>
</reference>
<dbReference type="GO" id="GO:0032259">
    <property type="term" value="P:methylation"/>
    <property type="evidence" value="ECO:0007669"/>
    <property type="project" value="UniProtKB-KW"/>
</dbReference>
<comment type="caution">
    <text evidence="3">The sequence shown here is derived from an EMBL/GenBank/DDBJ whole genome shotgun (WGS) entry which is preliminary data.</text>
</comment>
<dbReference type="GO" id="GO:0008168">
    <property type="term" value="F:methyltransferase activity"/>
    <property type="evidence" value="ECO:0007669"/>
    <property type="project" value="UniProtKB-KW"/>
</dbReference>
<keyword evidence="1" id="KW-0489">Methyltransferase</keyword>
<name>A0A1G2KUT4_9BACT</name>
<gene>
    <name evidence="3" type="ORF">A3J58_00065</name>
</gene>
<proteinExistence type="predicted"/>